<dbReference type="EMBL" id="JARUPT010000431">
    <property type="protein sequence ID" value="KAK0371602.1"/>
    <property type="molecule type" value="Genomic_DNA"/>
</dbReference>
<feature type="transmembrane region" description="Helical" evidence="2">
    <location>
        <begin position="403"/>
        <end position="425"/>
    </location>
</feature>
<evidence type="ECO:0000313" key="4">
    <source>
        <dbReference type="Proteomes" id="UP001169217"/>
    </source>
</evidence>
<gene>
    <name evidence="3" type="ORF">CLIM01_11028</name>
</gene>
<keyword evidence="2" id="KW-1133">Transmembrane helix</keyword>
<sequence>RYRIDEDSDFIDADRRLIYIANLDAWSILALVGTAPESLFRLLGDFMINYICASPSIGVSFSTEGLETFALQFSFPYRVWRSSAKPMSDNRKKKPSGEPLRASRNVTFLRRLAKHGETQTQTDVIHATNISCMVTGYDQSRWTGLVFSETWFDEILDDPSPDMIARYENDFLDGLVFDPLCRGKDDATKSRWSPRPYFIRVLEIRILQIHREWAFVCYNLDRHMRAITERHKEFITRVRAPTQAPRESRPSQGQILREFDEFEKGLSELKDMFEEVAQDLKETVRRGESFMKTDVLYFLNYDEPSEDASHCFPHLTQIRKTFHFLEQLQQRVGDMQQRCKGMMDDGVSARKIYRLQLPLAASPDNLHHFEPRVLAWITIMTQPLIVTAAIFGCDDIVTFKRNWQNFVIVLVVITTFLIIILAVMLRLVKRRWARRSPDSDPDDLDGGQNSTGDGVCQENEQGQGQPSVPRRPTFFTAVVDRLQSRGIRGTIAGSPSTRGQIMGLEQAVSR</sequence>
<feature type="compositionally biased region" description="Polar residues" evidence="1">
    <location>
        <begin position="448"/>
        <end position="466"/>
    </location>
</feature>
<evidence type="ECO:0000313" key="3">
    <source>
        <dbReference type="EMBL" id="KAK0371602.1"/>
    </source>
</evidence>
<accession>A0ABQ9PHT8</accession>
<dbReference type="Proteomes" id="UP001169217">
    <property type="component" value="Unassembled WGS sequence"/>
</dbReference>
<keyword evidence="2" id="KW-0472">Membrane</keyword>
<organism evidence="3 4">
    <name type="scientific">Colletotrichum limetticola</name>
    <dbReference type="NCBI Taxonomy" id="1209924"/>
    <lineage>
        <taxon>Eukaryota</taxon>
        <taxon>Fungi</taxon>
        <taxon>Dikarya</taxon>
        <taxon>Ascomycota</taxon>
        <taxon>Pezizomycotina</taxon>
        <taxon>Sordariomycetes</taxon>
        <taxon>Hypocreomycetidae</taxon>
        <taxon>Glomerellales</taxon>
        <taxon>Glomerellaceae</taxon>
        <taxon>Colletotrichum</taxon>
        <taxon>Colletotrichum acutatum species complex</taxon>
    </lineage>
</organism>
<feature type="transmembrane region" description="Helical" evidence="2">
    <location>
        <begin position="373"/>
        <end position="391"/>
    </location>
</feature>
<keyword evidence="2" id="KW-0812">Transmembrane</keyword>
<keyword evidence="4" id="KW-1185">Reference proteome</keyword>
<protein>
    <submittedName>
        <fullName evidence="3">Uncharacterized protein</fullName>
    </submittedName>
</protein>
<evidence type="ECO:0000256" key="1">
    <source>
        <dbReference type="SAM" id="MobiDB-lite"/>
    </source>
</evidence>
<proteinExistence type="predicted"/>
<evidence type="ECO:0000256" key="2">
    <source>
        <dbReference type="SAM" id="Phobius"/>
    </source>
</evidence>
<feature type="region of interest" description="Disordered" evidence="1">
    <location>
        <begin position="435"/>
        <end position="471"/>
    </location>
</feature>
<comment type="caution">
    <text evidence="3">The sequence shown here is derived from an EMBL/GenBank/DDBJ whole genome shotgun (WGS) entry which is preliminary data.</text>
</comment>
<name>A0ABQ9PHT8_9PEZI</name>
<feature type="non-terminal residue" evidence="3">
    <location>
        <position position="1"/>
    </location>
</feature>
<reference evidence="3" key="1">
    <citation type="submission" date="2023-04" db="EMBL/GenBank/DDBJ databases">
        <title>Colletotrichum limetticola genome sequence.</title>
        <authorList>
            <person name="Baroncelli R."/>
        </authorList>
    </citation>
    <scope>NUCLEOTIDE SEQUENCE</scope>
    <source>
        <strain evidence="3">KLA-Anderson</strain>
    </source>
</reference>